<reference evidence="3" key="1">
    <citation type="journal article" date="2006" name="Appl. Environ. Microbiol.">
        <title>Diversity of telomere palindromic sequences and replication genes among Streptomyces linear plasmids.</title>
        <authorList>
            <person name="Zhang R."/>
            <person name="Yang Y."/>
            <person name="Fang P."/>
            <person name="Jiang C."/>
            <person name="Xu L."/>
            <person name="Zhu Y."/>
            <person name="Shen M."/>
            <person name="Xia H."/>
            <person name="Zhao J."/>
            <person name="Chen T."/>
            <person name="Qin Z."/>
        </authorList>
    </citation>
    <scope>NUCLEOTIDE SEQUENCE</scope>
    <source>
        <strain evidence="3">44414</strain>
        <plasmid evidence="3">pRL2</plasmid>
    </source>
</reference>
<protein>
    <submittedName>
        <fullName evidence="3">PRL2-9</fullName>
    </submittedName>
</protein>
<feature type="transmembrane region" description="Helical" evidence="2">
    <location>
        <begin position="106"/>
        <end position="126"/>
    </location>
</feature>
<keyword evidence="2" id="KW-1133">Transmembrane helix</keyword>
<keyword evidence="3" id="KW-0614">Plasmid</keyword>
<sequence>MNVPEPYQAQQQFPAVPPTAAPAHHRPPAVEYRDGVPYHYTIGQPQPQQIVVQLPEQSSMSPAQRELVVNVVLLLVVAVVLTGCVAGVVVICGGTLMGLIGAIGANAVPIGLTTVGALVAAGWLVSKVKTLTNPRKEK</sequence>
<gene>
    <name evidence="3" type="ORF">pRL2.9</name>
</gene>
<organism evidence="3">
    <name type="scientific">Streptomyces sp. 44414</name>
    <dbReference type="NCBI Taxonomy" id="364103"/>
    <lineage>
        <taxon>Bacteria</taxon>
        <taxon>Bacillati</taxon>
        <taxon>Actinomycetota</taxon>
        <taxon>Actinomycetes</taxon>
        <taxon>Kitasatosporales</taxon>
        <taxon>Streptomycetaceae</taxon>
        <taxon>Streptomyces</taxon>
    </lineage>
</organism>
<keyword evidence="2" id="KW-0472">Membrane</keyword>
<dbReference type="EMBL" id="DQ322650">
    <property type="protein sequence ID" value="ABC67372.1"/>
    <property type="molecule type" value="Genomic_DNA"/>
</dbReference>
<keyword evidence="2" id="KW-0812">Transmembrane</keyword>
<feature type="transmembrane region" description="Helical" evidence="2">
    <location>
        <begin position="67"/>
        <end position="100"/>
    </location>
</feature>
<evidence type="ECO:0000256" key="2">
    <source>
        <dbReference type="SAM" id="Phobius"/>
    </source>
</evidence>
<proteinExistence type="predicted"/>
<name>Q2LEU3_9ACTN</name>
<evidence type="ECO:0000256" key="1">
    <source>
        <dbReference type="SAM" id="MobiDB-lite"/>
    </source>
</evidence>
<dbReference type="RefSeq" id="WP_011475434.1">
    <property type="nucleotide sequence ID" value="NC_007927.1"/>
</dbReference>
<evidence type="ECO:0000313" key="3">
    <source>
        <dbReference type="EMBL" id="ABC67372.1"/>
    </source>
</evidence>
<feature type="compositionally biased region" description="Low complexity" evidence="1">
    <location>
        <begin position="1"/>
        <end position="14"/>
    </location>
</feature>
<dbReference type="AlphaFoldDB" id="Q2LEU3"/>
<feature type="region of interest" description="Disordered" evidence="1">
    <location>
        <begin position="1"/>
        <end position="26"/>
    </location>
</feature>
<accession>Q2LEU3</accession>
<geneLocation type="plasmid" evidence="3">
    <name>pRL2</name>
</geneLocation>